<keyword evidence="7" id="KW-1185">Reference proteome</keyword>
<dbReference type="FunFam" id="3.20.20.70:FF:000210">
    <property type="entry name" value="2-nitropropane dioxygenase"/>
    <property type="match status" value="1"/>
</dbReference>
<evidence type="ECO:0000256" key="4">
    <source>
        <dbReference type="ARBA" id="ARBA00023002"/>
    </source>
</evidence>
<evidence type="ECO:0000256" key="3">
    <source>
        <dbReference type="ARBA" id="ARBA00022643"/>
    </source>
</evidence>
<proteinExistence type="inferred from homology"/>
<comment type="similarity">
    <text evidence="1">Belongs to the nitronate monooxygenase family. NMO class I subfamily.</text>
</comment>
<dbReference type="PANTHER" id="PTHR42747:SF4">
    <property type="entry name" value="BLR1330 PROTEIN"/>
    <property type="match status" value="1"/>
</dbReference>
<dbReference type="Gene3D" id="3.20.20.70">
    <property type="entry name" value="Aldolase class I"/>
    <property type="match status" value="1"/>
</dbReference>
<dbReference type="InterPro" id="IPR004136">
    <property type="entry name" value="NMO"/>
</dbReference>
<name>A0A2S0MUU9_9RHOB</name>
<keyword evidence="4" id="KW-0560">Oxidoreductase</keyword>
<dbReference type="Pfam" id="PF03060">
    <property type="entry name" value="NMO"/>
    <property type="match status" value="1"/>
</dbReference>
<dbReference type="PANTHER" id="PTHR42747">
    <property type="entry name" value="NITRONATE MONOOXYGENASE-RELATED"/>
    <property type="match status" value="1"/>
</dbReference>
<keyword evidence="2" id="KW-0285">Flavoprotein</keyword>
<evidence type="ECO:0000313" key="6">
    <source>
        <dbReference type="EMBL" id="AVO39473.1"/>
    </source>
</evidence>
<gene>
    <name evidence="6" type="ORF">C6Y53_18425</name>
</gene>
<evidence type="ECO:0000256" key="1">
    <source>
        <dbReference type="ARBA" id="ARBA00009881"/>
    </source>
</evidence>
<dbReference type="GO" id="GO:0018580">
    <property type="term" value="F:nitronate monooxygenase activity"/>
    <property type="evidence" value="ECO:0007669"/>
    <property type="project" value="InterPro"/>
</dbReference>
<evidence type="ECO:0000256" key="2">
    <source>
        <dbReference type="ARBA" id="ARBA00022630"/>
    </source>
</evidence>
<dbReference type="CDD" id="cd04730">
    <property type="entry name" value="NPD_like"/>
    <property type="match status" value="1"/>
</dbReference>
<keyword evidence="5 6" id="KW-0503">Monooxygenase</keyword>
<reference evidence="7" key="1">
    <citation type="submission" date="2018-03" db="EMBL/GenBank/DDBJ databases">
        <title>Genomic analysis of the strain SH-1 isolated from shrimp intestine.</title>
        <authorList>
            <person name="Kim Y.-S."/>
            <person name="Kim S.-E."/>
            <person name="Kim K.-H."/>
        </authorList>
    </citation>
    <scope>NUCLEOTIDE SEQUENCE [LARGE SCALE GENOMIC DNA]</scope>
    <source>
        <strain evidence="7">SH-1</strain>
    </source>
</reference>
<dbReference type="Proteomes" id="UP000237655">
    <property type="component" value="Chromosome"/>
</dbReference>
<dbReference type="AlphaFoldDB" id="A0A2S0MUU9"/>
<evidence type="ECO:0000256" key="5">
    <source>
        <dbReference type="ARBA" id="ARBA00023033"/>
    </source>
</evidence>
<organism evidence="6 7">
    <name type="scientific">Pukyongiella litopenaei</name>
    <dbReference type="NCBI Taxonomy" id="2605946"/>
    <lineage>
        <taxon>Bacteria</taxon>
        <taxon>Pseudomonadati</taxon>
        <taxon>Pseudomonadota</taxon>
        <taxon>Alphaproteobacteria</taxon>
        <taxon>Rhodobacterales</taxon>
        <taxon>Paracoccaceae</taxon>
        <taxon>Pukyongiella</taxon>
    </lineage>
</organism>
<accession>A0A2S0MUU9</accession>
<dbReference type="EMBL" id="CP027665">
    <property type="protein sequence ID" value="AVO39473.1"/>
    <property type="molecule type" value="Genomic_DNA"/>
</dbReference>
<evidence type="ECO:0000313" key="7">
    <source>
        <dbReference type="Proteomes" id="UP000237655"/>
    </source>
</evidence>
<dbReference type="RefSeq" id="WP_106473777.1">
    <property type="nucleotide sequence ID" value="NZ_CP027665.1"/>
</dbReference>
<protein>
    <submittedName>
        <fullName evidence="6">Nitronate monooxygenase</fullName>
    </submittedName>
</protein>
<dbReference type="SUPFAM" id="SSF51412">
    <property type="entry name" value="Inosine monophosphate dehydrogenase (IMPDH)"/>
    <property type="match status" value="1"/>
</dbReference>
<sequence length="349" mass="36633">MDGSAIWRRNDDHLPAALRGLRLPLVGSPMFIISGPELVIAQCKAGIVGSFPALNAREAEGEPPLLEAWLRQITEELDRHNQANPDNPAAPFAVNQIVHRSNARLERDLEICARWKVPIWITSLGARVEVNEAAHSCGGITLHDIINNTFAKKAIEKGADGLIAVAAGAGGHAGPQSPFALIREIRAWFDGPLLLSGAIASGEALLAARAVGADFGYMGSPFIATSEANAQPGYKQMIVDSGAEDIVTSSLFTGVSGNYLKPSIAAAGLDPDNLATATPDSMNFSSGSSKPKAWKEIWGCGQGIGDVHDVTDVATLVNRLDREYRAAGARLAAEFAAGFAAGFSTGATD</sequence>
<dbReference type="InterPro" id="IPR013785">
    <property type="entry name" value="Aldolase_TIM"/>
</dbReference>
<dbReference type="KEGG" id="thas:C6Y53_18425"/>
<keyword evidence="3" id="KW-0288">FMN</keyword>